<dbReference type="GO" id="GO:0005634">
    <property type="term" value="C:nucleus"/>
    <property type="evidence" value="ECO:0007669"/>
    <property type="project" value="UniProtKB-SubCell"/>
</dbReference>
<organism evidence="8 9">
    <name type="scientific">Ricinus communis</name>
    <name type="common">Castor bean</name>
    <dbReference type="NCBI Taxonomy" id="3988"/>
    <lineage>
        <taxon>Eukaryota</taxon>
        <taxon>Viridiplantae</taxon>
        <taxon>Streptophyta</taxon>
        <taxon>Embryophyta</taxon>
        <taxon>Tracheophyta</taxon>
        <taxon>Spermatophyta</taxon>
        <taxon>Magnoliopsida</taxon>
        <taxon>eudicotyledons</taxon>
        <taxon>Gunneridae</taxon>
        <taxon>Pentapetalae</taxon>
        <taxon>rosids</taxon>
        <taxon>fabids</taxon>
        <taxon>Malpighiales</taxon>
        <taxon>Euphorbiaceae</taxon>
        <taxon>Acalyphoideae</taxon>
        <taxon>Acalypheae</taxon>
        <taxon>Ricinus</taxon>
    </lineage>
</organism>
<proteinExistence type="predicted"/>
<dbReference type="SMART" id="SM01019">
    <property type="entry name" value="B3"/>
    <property type="match status" value="1"/>
</dbReference>
<evidence type="ECO:0000313" key="8">
    <source>
        <dbReference type="EMBL" id="EEF30083.1"/>
    </source>
</evidence>
<dbReference type="InterPro" id="IPR003340">
    <property type="entry name" value="B3_DNA-bd"/>
</dbReference>
<dbReference type="PROSITE" id="PS50863">
    <property type="entry name" value="B3"/>
    <property type="match status" value="1"/>
</dbReference>
<feature type="compositionally biased region" description="Basic and acidic residues" evidence="6">
    <location>
        <begin position="76"/>
        <end position="85"/>
    </location>
</feature>
<dbReference type="EMBL" id="EQ974368">
    <property type="protein sequence ID" value="EEF30083.1"/>
    <property type="molecule type" value="Genomic_DNA"/>
</dbReference>
<feature type="compositionally biased region" description="Polar residues" evidence="6">
    <location>
        <begin position="26"/>
        <end position="36"/>
    </location>
</feature>
<name>B9T230_RICCO</name>
<dbReference type="InterPro" id="IPR044837">
    <property type="entry name" value="REM16-like"/>
</dbReference>
<dbReference type="eggNOG" id="ENOG502S27N">
    <property type="taxonomic scope" value="Eukaryota"/>
</dbReference>
<dbReference type="PANTHER" id="PTHR31391:SF143">
    <property type="entry name" value="B3 DNA-BINDING DOMAIN PROTEIN"/>
    <property type="match status" value="1"/>
</dbReference>
<dbReference type="GO" id="GO:0003677">
    <property type="term" value="F:DNA binding"/>
    <property type="evidence" value="ECO:0007669"/>
    <property type="project" value="UniProtKB-KW"/>
</dbReference>
<reference evidence="9" key="1">
    <citation type="journal article" date="2010" name="Nat. Biotechnol.">
        <title>Draft genome sequence of the oilseed species Ricinus communis.</title>
        <authorList>
            <person name="Chan A.P."/>
            <person name="Crabtree J."/>
            <person name="Zhao Q."/>
            <person name="Lorenzi H."/>
            <person name="Orvis J."/>
            <person name="Puiu D."/>
            <person name="Melake-Berhan A."/>
            <person name="Jones K.M."/>
            <person name="Redman J."/>
            <person name="Chen G."/>
            <person name="Cahoon E.B."/>
            <person name="Gedil M."/>
            <person name="Stanke M."/>
            <person name="Haas B.J."/>
            <person name="Wortman J.R."/>
            <person name="Fraser-Liggett C.M."/>
            <person name="Ravel J."/>
            <person name="Rabinowicz P.D."/>
        </authorList>
    </citation>
    <scope>NUCLEOTIDE SEQUENCE [LARGE SCALE GENOMIC DNA]</scope>
    <source>
        <strain evidence="9">cv. Hale</strain>
    </source>
</reference>
<keyword evidence="2" id="KW-0805">Transcription regulation</keyword>
<dbReference type="Pfam" id="PF02362">
    <property type="entry name" value="B3"/>
    <property type="match status" value="1"/>
</dbReference>
<feature type="domain" description="TF-B3" evidence="7">
    <location>
        <begin position="121"/>
        <end position="217"/>
    </location>
</feature>
<keyword evidence="9" id="KW-1185">Reference proteome</keyword>
<protein>
    <recommendedName>
        <fullName evidence="7">TF-B3 domain-containing protein</fullName>
    </recommendedName>
</protein>
<dbReference type="SUPFAM" id="SSF101936">
    <property type="entry name" value="DNA-binding pseudobarrel domain"/>
    <property type="match status" value="1"/>
</dbReference>
<evidence type="ECO:0000256" key="6">
    <source>
        <dbReference type="SAM" id="MobiDB-lite"/>
    </source>
</evidence>
<evidence type="ECO:0000256" key="1">
    <source>
        <dbReference type="ARBA" id="ARBA00004123"/>
    </source>
</evidence>
<dbReference type="Proteomes" id="UP000008311">
    <property type="component" value="Unassembled WGS sequence"/>
</dbReference>
<accession>B9T230</accession>
<keyword evidence="5" id="KW-0539">Nucleus</keyword>
<dbReference type="Gene3D" id="2.40.330.10">
    <property type="entry name" value="DNA-binding pseudobarrel domain"/>
    <property type="match status" value="1"/>
</dbReference>
<dbReference type="PANTHER" id="PTHR31391">
    <property type="entry name" value="B3 DOMAIN-CONTAINING PROTEIN OS11G0197600-RELATED"/>
    <property type="match status" value="1"/>
</dbReference>
<evidence type="ECO:0000256" key="3">
    <source>
        <dbReference type="ARBA" id="ARBA00023125"/>
    </source>
</evidence>
<evidence type="ECO:0000256" key="2">
    <source>
        <dbReference type="ARBA" id="ARBA00023015"/>
    </source>
</evidence>
<evidence type="ECO:0000256" key="5">
    <source>
        <dbReference type="ARBA" id="ARBA00023242"/>
    </source>
</evidence>
<keyword evidence="4" id="KW-0804">Transcription</keyword>
<dbReference type="STRING" id="3988.B9T230"/>
<evidence type="ECO:0000313" key="9">
    <source>
        <dbReference type="Proteomes" id="UP000008311"/>
    </source>
</evidence>
<comment type="subcellular location">
    <subcellularLocation>
        <location evidence="1">Nucleus</location>
    </subcellularLocation>
</comment>
<dbReference type="InterPro" id="IPR015300">
    <property type="entry name" value="DNA-bd_pseudobarrel_sf"/>
</dbReference>
<evidence type="ECO:0000256" key="4">
    <source>
        <dbReference type="ARBA" id="ARBA00023163"/>
    </source>
</evidence>
<feature type="region of interest" description="Disordered" evidence="6">
    <location>
        <begin position="26"/>
        <end position="70"/>
    </location>
</feature>
<dbReference type="CDD" id="cd10017">
    <property type="entry name" value="B3_DNA"/>
    <property type="match status" value="1"/>
</dbReference>
<evidence type="ECO:0000259" key="7">
    <source>
        <dbReference type="PROSITE" id="PS50863"/>
    </source>
</evidence>
<sequence length="219" mass="24888">MHRFFKIILGDTLRDDFHDPIQETENAASVKTSSHSLPCLKSKETPPLPFPQPHKSMKLENPTPNINPQSVAGKVEENENMDSQKQRLNGTVSRKRSQFKEAKATAIQRASIKYESKNPFFMSTIQASHIHRDYRMHVPVKFMVKCTKQSRENVMLIVGNRQWPVKMISSTSDGRSKFSAGWLAFARGNSLQVGDICIFELIDGETVLIKVSIFRHVTC</sequence>
<dbReference type="AlphaFoldDB" id="B9T230"/>
<keyword evidence="3" id="KW-0238">DNA-binding</keyword>
<gene>
    <name evidence="8" type="ORF">RCOM_0996790</name>
</gene>
<dbReference type="InParanoid" id="B9T230"/>
<feature type="region of interest" description="Disordered" evidence="6">
    <location>
        <begin position="76"/>
        <end position="95"/>
    </location>
</feature>